<dbReference type="AlphaFoldDB" id="A0A9D4BNK6"/>
<name>A0A9D4BNK6_DREPO</name>
<keyword evidence="4" id="KW-1185">Reference proteome</keyword>
<dbReference type="GO" id="GO:0005509">
    <property type="term" value="F:calcium ion binding"/>
    <property type="evidence" value="ECO:0007669"/>
    <property type="project" value="InterPro"/>
</dbReference>
<dbReference type="InterPro" id="IPR001881">
    <property type="entry name" value="EGF-like_Ca-bd_dom"/>
</dbReference>
<accession>A0A9D4BNK6</accession>
<organism evidence="3 4">
    <name type="scientific">Dreissena polymorpha</name>
    <name type="common">Zebra mussel</name>
    <name type="synonym">Mytilus polymorpha</name>
    <dbReference type="NCBI Taxonomy" id="45954"/>
    <lineage>
        <taxon>Eukaryota</taxon>
        <taxon>Metazoa</taxon>
        <taxon>Spiralia</taxon>
        <taxon>Lophotrochozoa</taxon>
        <taxon>Mollusca</taxon>
        <taxon>Bivalvia</taxon>
        <taxon>Autobranchia</taxon>
        <taxon>Heteroconchia</taxon>
        <taxon>Euheterodonta</taxon>
        <taxon>Imparidentia</taxon>
        <taxon>Neoheterodontei</taxon>
        <taxon>Myida</taxon>
        <taxon>Dreissenoidea</taxon>
        <taxon>Dreissenidae</taxon>
        <taxon>Dreissena</taxon>
    </lineage>
</organism>
<evidence type="ECO:0000313" key="3">
    <source>
        <dbReference type="EMBL" id="KAH3701386.1"/>
    </source>
</evidence>
<evidence type="ECO:0000259" key="2">
    <source>
        <dbReference type="SMART" id="SM00179"/>
    </source>
</evidence>
<evidence type="ECO:0000313" key="4">
    <source>
        <dbReference type="Proteomes" id="UP000828390"/>
    </source>
</evidence>
<reference evidence="3" key="2">
    <citation type="submission" date="2020-11" db="EMBL/GenBank/DDBJ databases">
        <authorList>
            <person name="McCartney M.A."/>
            <person name="Auch B."/>
            <person name="Kono T."/>
            <person name="Mallez S."/>
            <person name="Becker A."/>
            <person name="Gohl D.M."/>
            <person name="Silverstein K.A.T."/>
            <person name="Koren S."/>
            <person name="Bechman K.B."/>
            <person name="Herman A."/>
            <person name="Abrahante J.E."/>
            <person name="Garbe J."/>
        </authorList>
    </citation>
    <scope>NUCLEOTIDE SEQUENCE</scope>
    <source>
        <strain evidence="3">Duluth1</strain>
        <tissue evidence="3">Whole animal</tissue>
    </source>
</reference>
<dbReference type="SMART" id="SM00179">
    <property type="entry name" value="EGF_CA"/>
    <property type="match status" value="1"/>
</dbReference>
<keyword evidence="1" id="KW-1015">Disulfide bond</keyword>
<proteinExistence type="predicted"/>
<reference evidence="3" key="1">
    <citation type="journal article" date="2019" name="bioRxiv">
        <title>The Genome of the Zebra Mussel, Dreissena polymorpha: A Resource for Invasive Species Research.</title>
        <authorList>
            <person name="McCartney M.A."/>
            <person name="Auch B."/>
            <person name="Kono T."/>
            <person name="Mallez S."/>
            <person name="Zhang Y."/>
            <person name="Obille A."/>
            <person name="Becker A."/>
            <person name="Abrahante J.E."/>
            <person name="Garbe J."/>
            <person name="Badalamenti J.P."/>
            <person name="Herman A."/>
            <person name="Mangelson H."/>
            <person name="Liachko I."/>
            <person name="Sullivan S."/>
            <person name="Sone E.D."/>
            <person name="Koren S."/>
            <person name="Silverstein K.A.T."/>
            <person name="Beckman K.B."/>
            <person name="Gohl D.M."/>
        </authorList>
    </citation>
    <scope>NUCLEOTIDE SEQUENCE</scope>
    <source>
        <strain evidence="3">Duluth1</strain>
        <tissue evidence="3">Whole animal</tissue>
    </source>
</reference>
<protein>
    <recommendedName>
        <fullName evidence="2">EGF-like calcium-binding domain-containing protein</fullName>
    </recommendedName>
</protein>
<dbReference type="Gene3D" id="2.10.25.10">
    <property type="entry name" value="Laminin"/>
    <property type="match status" value="1"/>
</dbReference>
<feature type="domain" description="EGF-like calcium-binding" evidence="2">
    <location>
        <begin position="8"/>
        <end position="49"/>
    </location>
</feature>
<sequence>MCHDIFADIKECAKNPNPCSQSCFETEGSYECACNQTGYQLAEDKTTCISKHFTIAMI</sequence>
<dbReference type="EMBL" id="JAIWYP010000015">
    <property type="protein sequence ID" value="KAH3701386.1"/>
    <property type="molecule type" value="Genomic_DNA"/>
</dbReference>
<gene>
    <name evidence="3" type="ORF">DPMN_076371</name>
</gene>
<comment type="caution">
    <text evidence="3">The sequence shown here is derived from an EMBL/GenBank/DDBJ whole genome shotgun (WGS) entry which is preliminary data.</text>
</comment>
<dbReference type="Proteomes" id="UP000828390">
    <property type="component" value="Unassembled WGS sequence"/>
</dbReference>
<dbReference type="Pfam" id="PF14670">
    <property type="entry name" value="FXa_inhibition"/>
    <property type="match status" value="1"/>
</dbReference>
<evidence type="ECO:0000256" key="1">
    <source>
        <dbReference type="ARBA" id="ARBA00023157"/>
    </source>
</evidence>
<dbReference type="SUPFAM" id="SSF57196">
    <property type="entry name" value="EGF/Laminin"/>
    <property type="match status" value="1"/>
</dbReference>